<dbReference type="GO" id="GO:0003964">
    <property type="term" value="F:RNA-directed DNA polymerase activity"/>
    <property type="evidence" value="ECO:0007669"/>
    <property type="project" value="UniProtKB-KW"/>
</dbReference>
<evidence type="ECO:0000313" key="2">
    <source>
        <dbReference type="EMBL" id="GEY31172.1"/>
    </source>
</evidence>
<gene>
    <name evidence="2" type="ORF">Tci_403146</name>
</gene>
<reference evidence="2" key="1">
    <citation type="journal article" date="2019" name="Sci. Rep.">
        <title>Draft genome of Tanacetum cinerariifolium, the natural source of mosquito coil.</title>
        <authorList>
            <person name="Yamashiro T."/>
            <person name="Shiraishi A."/>
            <person name="Satake H."/>
            <person name="Nakayama K."/>
        </authorList>
    </citation>
    <scope>NUCLEOTIDE SEQUENCE</scope>
</reference>
<keyword evidence="2" id="KW-0695">RNA-directed DNA polymerase</keyword>
<comment type="caution">
    <text evidence="2">The sequence shown here is derived from an EMBL/GenBank/DDBJ whole genome shotgun (WGS) entry which is preliminary data.</text>
</comment>
<feature type="compositionally biased region" description="Basic and acidic residues" evidence="1">
    <location>
        <begin position="52"/>
        <end position="79"/>
    </location>
</feature>
<accession>A0A699HR45</accession>
<feature type="region of interest" description="Disordered" evidence="1">
    <location>
        <begin position="39"/>
        <end position="79"/>
    </location>
</feature>
<feature type="region of interest" description="Disordered" evidence="1">
    <location>
        <begin position="176"/>
        <end position="237"/>
    </location>
</feature>
<keyword evidence="2" id="KW-0808">Transferase</keyword>
<dbReference type="AlphaFoldDB" id="A0A699HR45"/>
<feature type="compositionally biased region" description="Basic and acidic residues" evidence="1">
    <location>
        <begin position="224"/>
        <end position="237"/>
    </location>
</feature>
<proteinExistence type="predicted"/>
<evidence type="ECO:0000256" key="1">
    <source>
        <dbReference type="SAM" id="MobiDB-lite"/>
    </source>
</evidence>
<dbReference type="EMBL" id="BKCJ010168138">
    <property type="protein sequence ID" value="GEY31172.1"/>
    <property type="molecule type" value="Genomic_DNA"/>
</dbReference>
<organism evidence="2">
    <name type="scientific">Tanacetum cinerariifolium</name>
    <name type="common">Dalmatian daisy</name>
    <name type="synonym">Chrysanthemum cinerariifolium</name>
    <dbReference type="NCBI Taxonomy" id="118510"/>
    <lineage>
        <taxon>Eukaryota</taxon>
        <taxon>Viridiplantae</taxon>
        <taxon>Streptophyta</taxon>
        <taxon>Embryophyta</taxon>
        <taxon>Tracheophyta</taxon>
        <taxon>Spermatophyta</taxon>
        <taxon>Magnoliopsida</taxon>
        <taxon>eudicotyledons</taxon>
        <taxon>Gunneridae</taxon>
        <taxon>Pentapetalae</taxon>
        <taxon>asterids</taxon>
        <taxon>campanulids</taxon>
        <taxon>Asterales</taxon>
        <taxon>Asteraceae</taxon>
        <taxon>Asteroideae</taxon>
        <taxon>Anthemideae</taxon>
        <taxon>Anthemidinae</taxon>
        <taxon>Tanacetum</taxon>
    </lineage>
</organism>
<name>A0A699HR45_TANCI</name>
<sequence length="237" mass="26575">MSMGPQEGPTEPAQLTQTTPSLAFIKENIDVLRTMIKEHDQQAKAKATSKKLANDESESKATPEEKEPGPGKKIRTKEDSFKELSQKFLEELSQQKGYVKDPMEIHGIKRIMNEGLQAFMDRFKSESSHIKGIAPMLRISAFMHGNGNPKLAKKLNDKIPKTVPLVRDGPEVRKGLGEETVQGSSERTWEHVPLYSRRESFTPLTKTPKDTSHGRCELPTTAAADRDPRKAESERIL</sequence>
<keyword evidence="2" id="KW-0548">Nucleotidyltransferase</keyword>
<protein>
    <submittedName>
        <fullName evidence="2">Reverse transcriptase domain-containing protein</fullName>
    </submittedName>
</protein>
<feature type="compositionally biased region" description="Basic and acidic residues" evidence="1">
    <location>
        <begin position="207"/>
        <end position="216"/>
    </location>
</feature>
<feature type="region of interest" description="Disordered" evidence="1">
    <location>
        <begin position="1"/>
        <end position="21"/>
    </location>
</feature>